<dbReference type="SMART" id="SM00257">
    <property type="entry name" value="LysM"/>
    <property type="match status" value="1"/>
</dbReference>
<evidence type="ECO:0000313" key="4">
    <source>
        <dbReference type="EMBL" id="EGV16830.1"/>
    </source>
</evidence>
<evidence type="ECO:0000313" key="5">
    <source>
        <dbReference type="Proteomes" id="UP000005459"/>
    </source>
</evidence>
<keyword evidence="5" id="KW-1185">Reference proteome</keyword>
<dbReference type="CDD" id="cd00118">
    <property type="entry name" value="LysM"/>
    <property type="match status" value="1"/>
</dbReference>
<dbReference type="InterPro" id="IPR023346">
    <property type="entry name" value="Lysozyme-like_dom_sf"/>
</dbReference>
<dbReference type="Proteomes" id="UP000005459">
    <property type="component" value="Unassembled WGS sequence"/>
</dbReference>
<dbReference type="STRING" id="768671.ThimaDRAFT_3957"/>
<dbReference type="SUPFAM" id="SSF53955">
    <property type="entry name" value="Lysozyme-like"/>
    <property type="match status" value="1"/>
</dbReference>
<feature type="compositionally biased region" description="Low complexity" evidence="2">
    <location>
        <begin position="435"/>
        <end position="472"/>
    </location>
</feature>
<dbReference type="AlphaFoldDB" id="F9UGA4"/>
<dbReference type="PROSITE" id="PS51782">
    <property type="entry name" value="LYSM"/>
    <property type="match status" value="1"/>
</dbReference>
<dbReference type="PANTHER" id="PTHR37423">
    <property type="entry name" value="SOLUBLE LYTIC MUREIN TRANSGLYCOSYLASE-RELATED"/>
    <property type="match status" value="1"/>
</dbReference>
<dbReference type="Pfam" id="PF01476">
    <property type="entry name" value="LysM"/>
    <property type="match status" value="1"/>
</dbReference>
<accession>F9UGA4</accession>
<protein>
    <submittedName>
        <fullName evidence="4">Lytic transglycosylase catalytic</fullName>
    </submittedName>
</protein>
<gene>
    <name evidence="4" type="ORF">ThimaDRAFT_3957</name>
</gene>
<dbReference type="PATRIC" id="fig|768671.3.peg.4175"/>
<feature type="domain" description="LysM" evidence="3">
    <location>
        <begin position="473"/>
        <end position="518"/>
    </location>
</feature>
<dbReference type="EMBL" id="AFWV01000014">
    <property type="protein sequence ID" value="EGV16830.1"/>
    <property type="molecule type" value="Genomic_DNA"/>
</dbReference>
<dbReference type="Gene3D" id="3.10.350.10">
    <property type="entry name" value="LysM domain"/>
    <property type="match status" value="1"/>
</dbReference>
<reference evidence="4 5" key="1">
    <citation type="submission" date="2011-06" db="EMBL/GenBank/DDBJ databases">
        <title>The draft genome of Thiocapsa marina 5811.</title>
        <authorList>
            <consortium name="US DOE Joint Genome Institute (JGI-PGF)"/>
            <person name="Lucas S."/>
            <person name="Han J."/>
            <person name="Cheng J.-F."/>
            <person name="Goodwin L."/>
            <person name="Pitluck S."/>
            <person name="Peters L."/>
            <person name="Land M.L."/>
            <person name="Hauser L."/>
            <person name="Vogl K."/>
            <person name="Liu Z."/>
            <person name="Imhoff J."/>
            <person name="Thiel V."/>
            <person name="Frigaard N.-U."/>
            <person name="Bryant D."/>
            <person name="Woyke T.J."/>
        </authorList>
    </citation>
    <scope>NUCLEOTIDE SEQUENCE [LARGE SCALE GENOMIC DNA]</scope>
    <source>
        <strain evidence="4 5">5811</strain>
    </source>
</reference>
<feature type="region of interest" description="Disordered" evidence="2">
    <location>
        <begin position="398"/>
        <end position="473"/>
    </location>
</feature>
<dbReference type="Pfam" id="PF01464">
    <property type="entry name" value="SLT"/>
    <property type="match status" value="1"/>
</dbReference>
<evidence type="ECO:0000256" key="2">
    <source>
        <dbReference type="SAM" id="MobiDB-lite"/>
    </source>
</evidence>
<dbReference type="CDD" id="cd16894">
    <property type="entry name" value="MltD-like"/>
    <property type="match status" value="1"/>
</dbReference>
<dbReference type="Gene3D" id="1.10.530.10">
    <property type="match status" value="1"/>
</dbReference>
<dbReference type="OrthoDB" id="9815002at2"/>
<dbReference type="InterPro" id="IPR008258">
    <property type="entry name" value="Transglycosylase_SLT_dom_1"/>
</dbReference>
<dbReference type="InterPro" id="IPR018392">
    <property type="entry name" value="LysM"/>
</dbReference>
<dbReference type="eggNOG" id="COG1388">
    <property type="taxonomic scope" value="Bacteria"/>
</dbReference>
<dbReference type="eggNOG" id="COG0741">
    <property type="taxonomic scope" value="Bacteria"/>
</dbReference>
<dbReference type="InterPro" id="IPR036779">
    <property type="entry name" value="LysM_dom_sf"/>
</dbReference>
<proteinExistence type="inferred from homology"/>
<dbReference type="PANTHER" id="PTHR37423:SF2">
    <property type="entry name" value="MEMBRANE-BOUND LYTIC MUREIN TRANSGLYCOSYLASE C"/>
    <property type="match status" value="1"/>
</dbReference>
<comment type="similarity">
    <text evidence="1">Belongs to the transglycosylase Slt family.</text>
</comment>
<dbReference type="RefSeq" id="WP_007194829.1">
    <property type="nucleotide sequence ID" value="NZ_AFWV01000014.1"/>
</dbReference>
<dbReference type="SUPFAM" id="SSF54106">
    <property type="entry name" value="LysM domain"/>
    <property type="match status" value="1"/>
</dbReference>
<evidence type="ECO:0000259" key="3">
    <source>
        <dbReference type="PROSITE" id="PS51782"/>
    </source>
</evidence>
<organism evidence="4 5">
    <name type="scientific">Thiocapsa marina 5811</name>
    <dbReference type="NCBI Taxonomy" id="768671"/>
    <lineage>
        <taxon>Bacteria</taxon>
        <taxon>Pseudomonadati</taxon>
        <taxon>Pseudomonadota</taxon>
        <taxon>Gammaproteobacteria</taxon>
        <taxon>Chromatiales</taxon>
        <taxon>Chromatiaceae</taxon>
        <taxon>Thiocapsa</taxon>
    </lineage>
</organism>
<name>F9UGA4_9GAMM</name>
<evidence type="ECO:0000256" key="1">
    <source>
        <dbReference type="ARBA" id="ARBA00007734"/>
    </source>
</evidence>
<sequence>MPTYQISYRGLSFLLLSIALLALGGCGGDGGQRDAGVEGWTRGEVVAGSETFPVPAEIQPNVDFWRHVYGIWGRSDVAIHDDRYMDVIYEVVKLPSPIKEGYTDSQRELVRSRTDAYKGQLRLLEERMRTGQSLGSGDKALLAKFEQSGGGRSAIYGSADRVRSQRGLRERFHRGVEISGRYDTAFREIMRSHGVPEDLAYLPHVESSFQTNARSGVGAAGVWQFMPATGRMYMNVDGTVDERLDPITAADGAAQYLSQAHRRLGSWPLAITSYNHGQGGMANAKAQHGNDIGAIVKNYRGQYFGFASRNFYAEFIAAREVTRNADRYFPEGVRPEEPWPHERLVLQHAMPVEHLAGHYGVSPYRLADLNMHWRDPARDGRAYLPPGSTVWLPAGTKRRVASHPPPVSNTMVARAEPKASPVARQAIAKVDRPVAKPTTKSTASAKPAAKAPAKQIAKSSAAQTSKKSTSAARYHVVKPQETLYRVAVQNGITVAELRKLNKMRPDDNKIRPGQKLKVSI</sequence>